<name>A0A2S4LWV2_9HYPH</name>
<comment type="caution">
    <text evidence="6">The sequence shown here is derived from an EMBL/GenBank/DDBJ whole genome shotgun (WGS) entry which is preliminary data.</text>
</comment>
<keyword evidence="7" id="KW-1185">Reference proteome</keyword>
<evidence type="ECO:0000313" key="7">
    <source>
        <dbReference type="Proteomes" id="UP000236919"/>
    </source>
</evidence>
<evidence type="ECO:0000313" key="6">
    <source>
        <dbReference type="EMBL" id="POR46930.1"/>
    </source>
</evidence>
<evidence type="ECO:0000256" key="4">
    <source>
        <dbReference type="ARBA" id="ARBA00023163"/>
    </source>
</evidence>
<sequence>MNIDARQLRAFVTLAQFGSFTRAAARLNLSQPALTVQIQKLEDGLGVRLFDRNTRSVSLTRIGRELAPQLGRILGDLDAVVGDTRQLAQGQHGVVRLAVLPSYASGILPEIIAAFRQTNPQVSFVIRDVIASRVAELTREEQVDLGIMGGALSDPDLEVLHRTQDHMHVVFPDGHKLGNLDSVTIDDIAPLPLVLMDPATSVRAIVDAAFLTAGHRPIVGAEATYMSTAVGMVRAGLGIAILPGSAMEVRAEQSLRSRPLNAADFARQVALIKRSGRTLPPASENFALMLMKELPAAQGADTA</sequence>
<comment type="similarity">
    <text evidence="1">Belongs to the LysR transcriptional regulatory family.</text>
</comment>
<gene>
    <name evidence="6" type="ORF">CYD53_12114</name>
</gene>
<dbReference type="PRINTS" id="PR00039">
    <property type="entry name" value="HTHLYSR"/>
</dbReference>
<proteinExistence type="inferred from homology"/>
<organism evidence="6 7">
    <name type="scientific">Bosea psychrotolerans</name>
    <dbReference type="NCBI Taxonomy" id="1871628"/>
    <lineage>
        <taxon>Bacteria</taxon>
        <taxon>Pseudomonadati</taxon>
        <taxon>Pseudomonadota</taxon>
        <taxon>Alphaproteobacteria</taxon>
        <taxon>Hyphomicrobiales</taxon>
        <taxon>Boseaceae</taxon>
        <taxon>Bosea</taxon>
    </lineage>
</organism>
<evidence type="ECO:0000259" key="5">
    <source>
        <dbReference type="PROSITE" id="PS50931"/>
    </source>
</evidence>
<dbReference type="InterPro" id="IPR050950">
    <property type="entry name" value="HTH-type_LysR_regulators"/>
</dbReference>
<feature type="domain" description="HTH lysR-type" evidence="5">
    <location>
        <begin position="3"/>
        <end position="60"/>
    </location>
</feature>
<keyword evidence="3 6" id="KW-0238">DNA-binding</keyword>
<evidence type="ECO:0000256" key="1">
    <source>
        <dbReference type="ARBA" id="ARBA00009437"/>
    </source>
</evidence>
<dbReference type="AlphaFoldDB" id="A0A2S4LWV2"/>
<dbReference type="Pfam" id="PF00126">
    <property type="entry name" value="HTH_1"/>
    <property type="match status" value="1"/>
</dbReference>
<dbReference type="SUPFAM" id="SSF46785">
    <property type="entry name" value="Winged helix' DNA-binding domain"/>
    <property type="match status" value="1"/>
</dbReference>
<keyword evidence="4" id="KW-0804">Transcription</keyword>
<dbReference type="EMBL" id="PQFZ01000021">
    <property type="protein sequence ID" value="POR46930.1"/>
    <property type="molecule type" value="Genomic_DNA"/>
</dbReference>
<dbReference type="GO" id="GO:0003700">
    <property type="term" value="F:DNA-binding transcription factor activity"/>
    <property type="evidence" value="ECO:0007669"/>
    <property type="project" value="InterPro"/>
</dbReference>
<dbReference type="CDD" id="cd08440">
    <property type="entry name" value="PBP2_LTTR_like_4"/>
    <property type="match status" value="1"/>
</dbReference>
<accession>A0A2S4LWV2</accession>
<protein>
    <submittedName>
        <fullName evidence="6">DNA-binding transcriptional LysR family regulator</fullName>
    </submittedName>
</protein>
<evidence type="ECO:0000256" key="3">
    <source>
        <dbReference type="ARBA" id="ARBA00023125"/>
    </source>
</evidence>
<dbReference type="Gene3D" id="1.10.10.10">
    <property type="entry name" value="Winged helix-like DNA-binding domain superfamily/Winged helix DNA-binding domain"/>
    <property type="match status" value="1"/>
</dbReference>
<dbReference type="PANTHER" id="PTHR30419">
    <property type="entry name" value="HTH-TYPE TRANSCRIPTIONAL REGULATOR YBHD"/>
    <property type="match status" value="1"/>
</dbReference>
<dbReference type="PROSITE" id="PS50931">
    <property type="entry name" value="HTH_LYSR"/>
    <property type="match status" value="1"/>
</dbReference>
<dbReference type="FunFam" id="1.10.10.10:FF:000001">
    <property type="entry name" value="LysR family transcriptional regulator"/>
    <property type="match status" value="1"/>
</dbReference>
<dbReference type="Gene3D" id="3.40.190.290">
    <property type="match status" value="1"/>
</dbReference>
<reference evidence="6 7" key="1">
    <citation type="submission" date="2018-01" db="EMBL/GenBank/DDBJ databases">
        <title>Genomic Encyclopedia of Type Strains, Phase III (KMG-III): the genomes of soil and plant-associated and newly described type strains.</title>
        <authorList>
            <person name="Whitman W."/>
        </authorList>
    </citation>
    <scope>NUCLEOTIDE SEQUENCE [LARGE SCALE GENOMIC DNA]</scope>
    <source>
        <strain evidence="6 7">1131</strain>
    </source>
</reference>
<dbReference type="InterPro" id="IPR000847">
    <property type="entry name" value="LysR_HTH_N"/>
</dbReference>
<evidence type="ECO:0000256" key="2">
    <source>
        <dbReference type="ARBA" id="ARBA00023015"/>
    </source>
</evidence>
<dbReference type="RefSeq" id="WP_103720786.1">
    <property type="nucleotide sequence ID" value="NZ_PQFZ01000021.1"/>
</dbReference>
<dbReference type="OrthoDB" id="8437302at2"/>
<dbReference type="SUPFAM" id="SSF53850">
    <property type="entry name" value="Periplasmic binding protein-like II"/>
    <property type="match status" value="1"/>
</dbReference>
<dbReference type="PANTHER" id="PTHR30419:SF8">
    <property type="entry name" value="NITROGEN ASSIMILATION TRANSCRIPTIONAL ACTIVATOR-RELATED"/>
    <property type="match status" value="1"/>
</dbReference>
<dbReference type="GO" id="GO:0005829">
    <property type="term" value="C:cytosol"/>
    <property type="evidence" value="ECO:0007669"/>
    <property type="project" value="TreeGrafter"/>
</dbReference>
<dbReference type="InterPro" id="IPR036390">
    <property type="entry name" value="WH_DNA-bd_sf"/>
</dbReference>
<dbReference type="Proteomes" id="UP000236919">
    <property type="component" value="Unassembled WGS sequence"/>
</dbReference>
<dbReference type="GO" id="GO:0003677">
    <property type="term" value="F:DNA binding"/>
    <property type="evidence" value="ECO:0007669"/>
    <property type="project" value="UniProtKB-KW"/>
</dbReference>
<keyword evidence="2" id="KW-0805">Transcription regulation</keyword>
<dbReference type="InterPro" id="IPR036388">
    <property type="entry name" value="WH-like_DNA-bd_sf"/>
</dbReference>
<dbReference type="Pfam" id="PF03466">
    <property type="entry name" value="LysR_substrate"/>
    <property type="match status" value="1"/>
</dbReference>
<dbReference type="InterPro" id="IPR005119">
    <property type="entry name" value="LysR_subst-bd"/>
</dbReference>